<dbReference type="EMBL" id="RZNX01000008">
    <property type="protein sequence ID" value="RUT28974.1"/>
    <property type="molecule type" value="Genomic_DNA"/>
</dbReference>
<dbReference type="RefSeq" id="WP_127200322.1">
    <property type="nucleotide sequence ID" value="NZ_RZNX01000008.1"/>
</dbReference>
<accession>A0A3S1DVE6</accession>
<organism evidence="1 2">
    <name type="scientific">Paenibacillus zeisoli</name>
    <dbReference type="NCBI Taxonomy" id="2496267"/>
    <lineage>
        <taxon>Bacteria</taxon>
        <taxon>Bacillati</taxon>
        <taxon>Bacillota</taxon>
        <taxon>Bacilli</taxon>
        <taxon>Bacillales</taxon>
        <taxon>Paenibacillaceae</taxon>
        <taxon>Paenibacillus</taxon>
    </lineage>
</organism>
<sequence length="105" mass="11978">MNVSQLNWDLVFITHEEAHPDMQDIIEDELAGLDEHITWYVELKRQDGLLIAVAEGKGLTVCETEDQFLNFIDPKLNSPCWDWLSGYSLQVIPQEDAGGCRMKEA</sequence>
<evidence type="ECO:0000313" key="2">
    <source>
        <dbReference type="Proteomes" id="UP000272464"/>
    </source>
</evidence>
<protein>
    <submittedName>
        <fullName evidence="1">Uncharacterized protein</fullName>
    </submittedName>
</protein>
<proteinExistence type="predicted"/>
<evidence type="ECO:0000313" key="1">
    <source>
        <dbReference type="EMBL" id="RUT28974.1"/>
    </source>
</evidence>
<reference evidence="1 2" key="1">
    <citation type="submission" date="2018-12" db="EMBL/GenBank/DDBJ databases">
        <authorList>
            <person name="Sun L."/>
            <person name="Chen Z."/>
        </authorList>
    </citation>
    <scope>NUCLEOTIDE SEQUENCE [LARGE SCALE GENOMIC DNA]</scope>
    <source>
        <strain evidence="1 2">3-5-3</strain>
    </source>
</reference>
<comment type="caution">
    <text evidence="1">The sequence shown here is derived from an EMBL/GenBank/DDBJ whole genome shotgun (WGS) entry which is preliminary data.</text>
</comment>
<dbReference type="AlphaFoldDB" id="A0A3S1DVE6"/>
<gene>
    <name evidence="1" type="ORF">EJP77_16335</name>
</gene>
<keyword evidence="2" id="KW-1185">Reference proteome</keyword>
<dbReference type="OrthoDB" id="2888644at2"/>
<dbReference type="Proteomes" id="UP000272464">
    <property type="component" value="Unassembled WGS sequence"/>
</dbReference>
<name>A0A3S1DVE6_9BACL</name>